<dbReference type="OrthoDB" id="1091595at2"/>
<evidence type="ECO:0000313" key="1">
    <source>
        <dbReference type="EMBL" id="OQP44650.1"/>
    </source>
</evidence>
<name>A0A1V9EEV0_9BACT</name>
<sequence>MNYQLPYFGQINTAELEDYYQSEVELDGQDVSIYLSFEGDTVDERTTEKIIFFLNNLIVYAAQNSTLIKSDFENAGDAAEYIQYFSKQISKKLLGEVIDPNDGRPIELQLLEKVELMEICLFPDSEDPFAQFDYYIKLTELHSQLLVVRLNELGELVHIAWES</sequence>
<evidence type="ECO:0000313" key="2">
    <source>
        <dbReference type="Proteomes" id="UP000192610"/>
    </source>
</evidence>
<dbReference type="EMBL" id="LVXG01000034">
    <property type="protein sequence ID" value="OQP44650.1"/>
    <property type="molecule type" value="Genomic_DNA"/>
</dbReference>
<dbReference type="Proteomes" id="UP000192610">
    <property type="component" value="Unassembled WGS sequence"/>
</dbReference>
<protein>
    <recommendedName>
        <fullName evidence="3">DUF2004 domain-containing protein</fullName>
    </recommendedName>
</protein>
<proteinExistence type="predicted"/>
<organism evidence="1 2">
    <name type="scientific">Niastella yeongjuensis</name>
    <dbReference type="NCBI Taxonomy" id="354355"/>
    <lineage>
        <taxon>Bacteria</taxon>
        <taxon>Pseudomonadati</taxon>
        <taxon>Bacteroidota</taxon>
        <taxon>Chitinophagia</taxon>
        <taxon>Chitinophagales</taxon>
        <taxon>Chitinophagaceae</taxon>
        <taxon>Niastella</taxon>
    </lineage>
</organism>
<comment type="caution">
    <text evidence="1">The sequence shown here is derived from an EMBL/GenBank/DDBJ whole genome shotgun (WGS) entry which is preliminary data.</text>
</comment>
<dbReference type="RefSeq" id="WP_081202708.1">
    <property type="nucleotide sequence ID" value="NZ_FOCZ01000006.1"/>
</dbReference>
<accession>A0A1V9EEV0</accession>
<gene>
    <name evidence="1" type="ORF">A4H97_09805</name>
</gene>
<reference evidence="2" key="1">
    <citation type="submission" date="2016-04" db="EMBL/GenBank/DDBJ databases">
        <authorList>
            <person name="Chen L."/>
            <person name="Zhuang W."/>
            <person name="Wang G."/>
        </authorList>
    </citation>
    <scope>NUCLEOTIDE SEQUENCE [LARGE SCALE GENOMIC DNA]</scope>
    <source>
        <strain evidence="2">17621</strain>
    </source>
</reference>
<dbReference type="STRING" id="354355.SAMN05660816_03580"/>
<keyword evidence="2" id="KW-1185">Reference proteome</keyword>
<evidence type="ECO:0008006" key="3">
    <source>
        <dbReference type="Google" id="ProtNLM"/>
    </source>
</evidence>
<dbReference type="AlphaFoldDB" id="A0A1V9EEV0"/>